<feature type="domain" description="Reverse transcriptase" evidence="2">
    <location>
        <begin position="189"/>
        <end position="461"/>
    </location>
</feature>
<gene>
    <name evidence="3" type="ORF">CBR_g38055</name>
</gene>
<name>A0A388K084_CHABU</name>
<proteinExistence type="predicted"/>
<evidence type="ECO:0000259" key="2">
    <source>
        <dbReference type="PROSITE" id="PS50878"/>
    </source>
</evidence>
<dbReference type="EMBL" id="BFEA01000039">
    <property type="protein sequence ID" value="GBG63435.1"/>
    <property type="molecule type" value="Genomic_DNA"/>
</dbReference>
<keyword evidence="4" id="KW-1185">Reference proteome</keyword>
<dbReference type="PROSITE" id="PS50878">
    <property type="entry name" value="RT_POL"/>
    <property type="match status" value="1"/>
</dbReference>
<keyword evidence="1" id="KW-1133">Transmembrane helix</keyword>
<protein>
    <recommendedName>
        <fullName evidence="2">Reverse transcriptase domain-containing protein</fullName>
    </recommendedName>
</protein>
<dbReference type="CDD" id="cd01650">
    <property type="entry name" value="RT_nLTR_like"/>
    <property type="match status" value="1"/>
</dbReference>
<dbReference type="Pfam" id="PF00078">
    <property type="entry name" value="RVT_1"/>
    <property type="match status" value="1"/>
</dbReference>
<comment type="caution">
    <text evidence="3">The sequence shown here is derived from an EMBL/GenBank/DDBJ whole genome shotgun (WGS) entry which is preliminary data.</text>
</comment>
<feature type="transmembrane region" description="Helical" evidence="1">
    <location>
        <begin position="493"/>
        <end position="517"/>
    </location>
</feature>
<dbReference type="OrthoDB" id="536206at2759"/>
<dbReference type="Proteomes" id="UP000265515">
    <property type="component" value="Unassembled WGS sequence"/>
</dbReference>
<dbReference type="SUPFAM" id="SSF56672">
    <property type="entry name" value="DNA/RNA polymerases"/>
    <property type="match status" value="1"/>
</dbReference>
<dbReference type="InterPro" id="IPR000477">
    <property type="entry name" value="RT_dom"/>
</dbReference>
<sequence>MVDEAESQLEAGAIAELYLQRKRNRWLQKWDELQIEQQVLWAKRAQEKGMITSDRMSKEMFQRICPPRALALMRELHHPFYPEADVAKDSEAIGECALEYFQDILTSRRPPFQTLQQLQEEQDLWRHTQTSLSQGARLSLDRPITLEELWEVVKSMAKGKSPGSDGLPVEFYEAVWLHVGPILLSLYNRVLEGGSLTADMKMGIIMLIYKKGDKCNIRNWRPISRLNVSYKILSKLLARKLTSHLPDLAHPDQGAFVEGRAISENIMTAMGALEIIHQENRQVLVAMLDLEKAYDRVNSSFVLATLEHMNFGPMYRRWVKELYVDATATIMVNDFLSPILLLTRSLRQGCPLASLLFAIQMEVLLNALRAAPRIQGLARGPGHTLLTGAIADDLLLVMEATADSTGEAKRLLDAYADLSEARVNWNKSLYFLPSDYDLEGGDWGMKRITPNLSERYLGVQVALSDARPKQDLILKAKAQASLLSCRMAVGVALMGRALLITTAVFAQLWYVAAICLISKPQ</sequence>
<keyword evidence="1" id="KW-0812">Transmembrane</keyword>
<dbReference type="STRING" id="69332.A0A388K084"/>
<dbReference type="PANTHER" id="PTHR19446">
    <property type="entry name" value="REVERSE TRANSCRIPTASES"/>
    <property type="match status" value="1"/>
</dbReference>
<accession>A0A388K084</accession>
<evidence type="ECO:0000313" key="4">
    <source>
        <dbReference type="Proteomes" id="UP000265515"/>
    </source>
</evidence>
<keyword evidence="1" id="KW-0472">Membrane</keyword>
<dbReference type="Gramene" id="GBG63435">
    <property type="protein sequence ID" value="GBG63435"/>
    <property type="gene ID" value="CBR_g38055"/>
</dbReference>
<organism evidence="3 4">
    <name type="scientific">Chara braunii</name>
    <name type="common">Braun's stonewort</name>
    <dbReference type="NCBI Taxonomy" id="69332"/>
    <lineage>
        <taxon>Eukaryota</taxon>
        <taxon>Viridiplantae</taxon>
        <taxon>Streptophyta</taxon>
        <taxon>Charophyceae</taxon>
        <taxon>Charales</taxon>
        <taxon>Characeae</taxon>
        <taxon>Chara</taxon>
    </lineage>
</organism>
<dbReference type="AlphaFoldDB" id="A0A388K084"/>
<dbReference type="InterPro" id="IPR043502">
    <property type="entry name" value="DNA/RNA_pol_sf"/>
</dbReference>
<reference evidence="3 4" key="1">
    <citation type="journal article" date="2018" name="Cell">
        <title>The Chara Genome: Secondary Complexity and Implications for Plant Terrestrialization.</title>
        <authorList>
            <person name="Nishiyama T."/>
            <person name="Sakayama H."/>
            <person name="Vries J.D."/>
            <person name="Buschmann H."/>
            <person name="Saint-Marcoux D."/>
            <person name="Ullrich K.K."/>
            <person name="Haas F.B."/>
            <person name="Vanderstraeten L."/>
            <person name="Becker D."/>
            <person name="Lang D."/>
            <person name="Vosolsobe S."/>
            <person name="Rombauts S."/>
            <person name="Wilhelmsson P.K.I."/>
            <person name="Janitza P."/>
            <person name="Kern R."/>
            <person name="Heyl A."/>
            <person name="Rumpler F."/>
            <person name="Villalobos L.I.A.C."/>
            <person name="Clay J.M."/>
            <person name="Skokan R."/>
            <person name="Toyoda A."/>
            <person name="Suzuki Y."/>
            <person name="Kagoshima H."/>
            <person name="Schijlen E."/>
            <person name="Tajeshwar N."/>
            <person name="Catarino B."/>
            <person name="Hetherington A.J."/>
            <person name="Saltykova A."/>
            <person name="Bonnot C."/>
            <person name="Breuninger H."/>
            <person name="Symeonidi A."/>
            <person name="Radhakrishnan G.V."/>
            <person name="Van Nieuwerburgh F."/>
            <person name="Deforce D."/>
            <person name="Chang C."/>
            <person name="Karol K.G."/>
            <person name="Hedrich R."/>
            <person name="Ulvskov P."/>
            <person name="Glockner G."/>
            <person name="Delwiche C.F."/>
            <person name="Petrasek J."/>
            <person name="Van de Peer Y."/>
            <person name="Friml J."/>
            <person name="Beilby M."/>
            <person name="Dolan L."/>
            <person name="Kohara Y."/>
            <person name="Sugano S."/>
            <person name="Fujiyama A."/>
            <person name="Delaux P.-M."/>
            <person name="Quint M."/>
            <person name="TheiBen G."/>
            <person name="Hagemann M."/>
            <person name="Harholt J."/>
            <person name="Dunand C."/>
            <person name="Zachgo S."/>
            <person name="Langdale J."/>
            <person name="Maumus F."/>
            <person name="Straeten D.V.D."/>
            <person name="Gould S.B."/>
            <person name="Rensing S.A."/>
        </authorList>
    </citation>
    <scope>NUCLEOTIDE SEQUENCE [LARGE SCALE GENOMIC DNA]</scope>
    <source>
        <strain evidence="3 4">S276</strain>
    </source>
</reference>
<evidence type="ECO:0000313" key="3">
    <source>
        <dbReference type="EMBL" id="GBG63435.1"/>
    </source>
</evidence>
<evidence type="ECO:0000256" key="1">
    <source>
        <dbReference type="SAM" id="Phobius"/>
    </source>
</evidence>